<evidence type="ECO:0000313" key="4">
    <source>
        <dbReference type="EMBL" id="GAA1922647.1"/>
    </source>
</evidence>
<reference evidence="5" key="1">
    <citation type="journal article" date="2019" name="Int. J. Syst. Evol. Microbiol.">
        <title>The Global Catalogue of Microorganisms (GCM) 10K type strain sequencing project: providing services to taxonomists for standard genome sequencing and annotation.</title>
        <authorList>
            <consortium name="The Broad Institute Genomics Platform"/>
            <consortium name="The Broad Institute Genome Sequencing Center for Infectious Disease"/>
            <person name="Wu L."/>
            <person name="Ma J."/>
        </authorList>
    </citation>
    <scope>NUCLEOTIDE SEQUENCE [LARGE SCALE GENOMIC DNA]</scope>
    <source>
        <strain evidence="5">JCM 13316</strain>
    </source>
</reference>
<evidence type="ECO:0000313" key="5">
    <source>
        <dbReference type="Proteomes" id="UP001500784"/>
    </source>
</evidence>
<keyword evidence="2" id="KW-0067">ATP-binding</keyword>
<keyword evidence="5" id="KW-1185">Reference proteome</keyword>
<dbReference type="Pfam" id="PF00005">
    <property type="entry name" value="ABC_tran"/>
    <property type="match status" value="1"/>
</dbReference>
<sequence>MQPVISAEELSLSAARGRVYGPLSFTVTDQLSVLCGPAGSGRTSLLLTLAGRMKPDGGTLEVLGLQLPRQARQVQRQTAIAGFRDIDDLEPGVTVGAAVRERLAWLAPWWQFVPKVSDRQVARICGAVFGNLQVPSAGTVIWNLGEAEQFLLRIALAMLSRPAILFVDDIEQLQSRQARALAEERLAALAAAGTAVVAGAASLPTQPWSGTQPSSVLIAEEAH</sequence>
<protein>
    <recommendedName>
        <fullName evidence="3">ABC transporter domain-containing protein</fullName>
    </recommendedName>
</protein>
<proteinExistence type="predicted"/>
<dbReference type="RefSeq" id="WP_170287768.1">
    <property type="nucleotide sequence ID" value="NZ_BAAALV010000007.1"/>
</dbReference>
<dbReference type="Proteomes" id="UP001500784">
    <property type="component" value="Unassembled WGS sequence"/>
</dbReference>
<comment type="caution">
    <text evidence="4">The sequence shown here is derived from an EMBL/GenBank/DDBJ whole genome shotgun (WGS) entry which is preliminary data.</text>
</comment>
<evidence type="ECO:0000259" key="3">
    <source>
        <dbReference type="Pfam" id="PF00005"/>
    </source>
</evidence>
<dbReference type="EMBL" id="BAAALV010000007">
    <property type="protein sequence ID" value="GAA1922647.1"/>
    <property type="molecule type" value="Genomic_DNA"/>
</dbReference>
<organism evidence="4 5">
    <name type="scientific">Arthrobacter gandavensis</name>
    <dbReference type="NCBI Taxonomy" id="169960"/>
    <lineage>
        <taxon>Bacteria</taxon>
        <taxon>Bacillati</taxon>
        <taxon>Actinomycetota</taxon>
        <taxon>Actinomycetes</taxon>
        <taxon>Micrococcales</taxon>
        <taxon>Micrococcaceae</taxon>
        <taxon>Arthrobacter</taxon>
    </lineage>
</organism>
<dbReference type="InterPro" id="IPR027417">
    <property type="entry name" value="P-loop_NTPase"/>
</dbReference>
<dbReference type="PANTHER" id="PTHR43158">
    <property type="entry name" value="SKFA PEPTIDE EXPORT ATP-BINDING PROTEIN SKFE"/>
    <property type="match status" value="1"/>
</dbReference>
<dbReference type="Gene3D" id="3.40.50.300">
    <property type="entry name" value="P-loop containing nucleotide triphosphate hydrolases"/>
    <property type="match status" value="1"/>
</dbReference>
<feature type="domain" description="ABC transporter" evidence="3">
    <location>
        <begin position="29"/>
        <end position="169"/>
    </location>
</feature>
<dbReference type="InterPro" id="IPR003439">
    <property type="entry name" value="ABC_transporter-like_ATP-bd"/>
</dbReference>
<keyword evidence="1" id="KW-0547">Nucleotide-binding</keyword>
<dbReference type="PANTHER" id="PTHR43158:SF2">
    <property type="entry name" value="SKFA PEPTIDE EXPORT ATP-BINDING PROTEIN SKFE"/>
    <property type="match status" value="1"/>
</dbReference>
<accession>A0ABP5AZ85</accession>
<gene>
    <name evidence="4" type="ORF">GCM10009688_29630</name>
</gene>
<evidence type="ECO:0000256" key="1">
    <source>
        <dbReference type="ARBA" id="ARBA00022741"/>
    </source>
</evidence>
<dbReference type="SUPFAM" id="SSF52540">
    <property type="entry name" value="P-loop containing nucleoside triphosphate hydrolases"/>
    <property type="match status" value="1"/>
</dbReference>
<evidence type="ECO:0000256" key="2">
    <source>
        <dbReference type="ARBA" id="ARBA00022840"/>
    </source>
</evidence>
<name>A0ABP5AZ85_9MICC</name>